<dbReference type="AlphaFoldDB" id="A0A3E0HLV5"/>
<name>A0A3E0HLV5_9FLAO</name>
<dbReference type="EMBL" id="QUNS01000006">
    <property type="protein sequence ID" value="REH47453.1"/>
    <property type="molecule type" value="Genomic_DNA"/>
</dbReference>
<keyword evidence="3" id="KW-1185">Reference proteome</keyword>
<dbReference type="RefSeq" id="WP_115901562.1">
    <property type="nucleotide sequence ID" value="NZ_QUNS01000006.1"/>
</dbReference>
<evidence type="ECO:0000313" key="2">
    <source>
        <dbReference type="EMBL" id="REH47453.1"/>
    </source>
</evidence>
<gene>
    <name evidence="2" type="ORF">C7448_10674</name>
</gene>
<sequence length="172" mass="19096">MKKILFVFSISFLLFSCSDSNDLVEISNEDLIGKWNLIDLTSNVTNKFSYQGNTVNSTTAVYGKNYNFSMTFSENPNEYSTEGSLTLVTKTNTNGEVETQETESSSIMDLESGEWEIKGNKLITKSNGVSSEMIIDSYTENKLVLKQKINETQTVQGVGVKIVGNATVILER</sequence>
<reference evidence="2 3" key="1">
    <citation type="submission" date="2018-08" db="EMBL/GenBank/DDBJ databases">
        <title>Genomic Encyclopedia of Type Strains, Phase IV (KMG-IV): sequencing the most valuable type-strain genomes for metagenomic binning, comparative biology and taxonomic classification.</title>
        <authorList>
            <person name="Goeker M."/>
        </authorList>
    </citation>
    <scope>NUCLEOTIDE SEQUENCE [LARGE SCALE GENOMIC DNA]</scope>
    <source>
        <strain evidence="2 3">DSM 18841</strain>
    </source>
</reference>
<dbReference type="PROSITE" id="PS51257">
    <property type="entry name" value="PROKAR_LIPOPROTEIN"/>
    <property type="match status" value="1"/>
</dbReference>
<organism evidence="2 3">
    <name type="scientific">Tenacibaculum gallaicum</name>
    <dbReference type="NCBI Taxonomy" id="561505"/>
    <lineage>
        <taxon>Bacteria</taxon>
        <taxon>Pseudomonadati</taxon>
        <taxon>Bacteroidota</taxon>
        <taxon>Flavobacteriia</taxon>
        <taxon>Flavobacteriales</taxon>
        <taxon>Flavobacteriaceae</taxon>
        <taxon>Tenacibaculum</taxon>
    </lineage>
</organism>
<protein>
    <submittedName>
        <fullName evidence="2">Lipocalin-like protein</fullName>
    </submittedName>
</protein>
<comment type="caution">
    <text evidence="2">The sequence shown here is derived from an EMBL/GenBank/DDBJ whole genome shotgun (WGS) entry which is preliminary data.</text>
</comment>
<dbReference type="Proteomes" id="UP000256884">
    <property type="component" value="Unassembled WGS sequence"/>
</dbReference>
<dbReference type="OrthoDB" id="1202622at2"/>
<evidence type="ECO:0000313" key="3">
    <source>
        <dbReference type="Proteomes" id="UP000256884"/>
    </source>
</evidence>
<feature type="domain" description="Lipocalin-like" evidence="1">
    <location>
        <begin position="31"/>
        <end position="145"/>
    </location>
</feature>
<dbReference type="InterPro" id="IPR024311">
    <property type="entry name" value="Lipocalin-like"/>
</dbReference>
<dbReference type="Pfam" id="PF13648">
    <property type="entry name" value="Lipocalin_4"/>
    <property type="match status" value="1"/>
</dbReference>
<proteinExistence type="predicted"/>
<accession>A0A3E0HLV5</accession>
<evidence type="ECO:0000259" key="1">
    <source>
        <dbReference type="Pfam" id="PF13648"/>
    </source>
</evidence>